<name>S3P5U5_9GAMM</name>
<evidence type="ECO:0000256" key="1">
    <source>
        <dbReference type="SAM" id="SignalP"/>
    </source>
</evidence>
<reference evidence="2 3" key="1">
    <citation type="submission" date="2013-06" db="EMBL/GenBank/DDBJ databases">
        <title>The Genome Sequence of Acinetobacter rudis CIP 110305.</title>
        <authorList>
            <consortium name="The Broad Institute Genome Sequencing Platform"/>
            <consortium name="The Broad Institute Genome Sequencing Center for Infectious Disease"/>
            <person name="Cerqueira G."/>
            <person name="Feldgarden M."/>
            <person name="Courvalin P."/>
            <person name="Perichon B."/>
            <person name="Grillot-Courvalin C."/>
            <person name="Clermont D."/>
            <person name="Rocha E."/>
            <person name="Yoon E.-J."/>
            <person name="Nemec A."/>
            <person name="Young S.K."/>
            <person name="Zeng Q."/>
            <person name="Gargeya S."/>
            <person name="Fitzgerald M."/>
            <person name="Abouelleil A."/>
            <person name="Alvarado L."/>
            <person name="Berlin A.M."/>
            <person name="Chapman S.B."/>
            <person name="Dewar J."/>
            <person name="Goldberg J."/>
            <person name="Griggs A."/>
            <person name="Gujja S."/>
            <person name="Hansen M."/>
            <person name="Howarth C."/>
            <person name="Imamovic A."/>
            <person name="Larimer J."/>
            <person name="McCowan C."/>
            <person name="Murphy C."/>
            <person name="Pearson M."/>
            <person name="Priest M."/>
            <person name="Roberts A."/>
            <person name="Saif S."/>
            <person name="Shea T."/>
            <person name="Sykes S."/>
            <person name="Wortman J."/>
            <person name="Nusbaum C."/>
            <person name="Birren B."/>
        </authorList>
    </citation>
    <scope>NUCLEOTIDE SEQUENCE [LARGE SCALE GENOMIC DNA]</scope>
    <source>
        <strain evidence="2 3">CIP 110305</strain>
    </source>
</reference>
<evidence type="ECO:0000313" key="3">
    <source>
        <dbReference type="Proteomes" id="UP000014568"/>
    </source>
</evidence>
<evidence type="ECO:0000313" key="2">
    <source>
        <dbReference type="EMBL" id="EPF81784.1"/>
    </source>
</evidence>
<dbReference type="HOGENOM" id="CLU_1363770_0_0_6"/>
<dbReference type="eggNOG" id="COG3317">
    <property type="taxonomic scope" value="Bacteria"/>
</dbReference>
<gene>
    <name evidence="2" type="ORF">F945_00119</name>
</gene>
<accession>S3P5U5</accession>
<dbReference type="EMBL" id="ATGI01000001">
    <property type="protein sequence ID" value="EPF81784.1"/>
    <property type="molecule type" value="Genomic_DNA"/>
</dbReference>
<dbReference type="AlphaFoldDB" id="S3P5U5"/>
<dbReference type="Proteomes" id="UP000014568">
    <property type="component" value="Unassembled WGS sequence"/>
</dbReference>
<dbReference type="PATRIC" id="fig|421052.3.peg.117"/>
<evidence type="ECO:0008006" key="4">
    <source>
        <dbReference type="Google" id="ProtNLM"/>
    </source>
</evidence>
<feature type="signal peptide" evidence="1">
    <location>
        <begin position="1"/>
        <end position="18"/>
    </location>
</feature>
<comment type="caution">
    <text evidence="2">The sequence shown here is derived from an EMBL/GenBank/DDBJ whole genome shotgun (WGS) entry which is preliminary data.</text>
</comment>
<proteinExistence type="predicted"/>
<feature type="chain" id="PRO_5004523733" description="Lipoprotein-34 (NlpB)" evidence="1">
    <location>
        <begin position="19"/>
        <end position="202"/>
    </location>
</feature>
<keyword evidence="3" id="KW-1185">Reference proteome</keyword>
<dbReference type="PROSITE" id="PS51257">
    <property type="entry name" value="PROKAR_LIPOPROTEIN"/>
    <property type="match status" value="1"/>
</dbReference>
<sequence>MMQLRFGLMLSLAAMSLAGCSSMGISNGSLKYKKAPEMGEIKYPEGALVRPASPLYPAPVVEPMAIEHAPNFANSKGNRFALPRPEQQQANTDSTESVEDVAVGRPKLLTDGNGNPLLNVSGDPATIWQYALATLSSLNQNVVAKSKNAYEVTVKNDKQVYVLRMTSVGASNNIAIFNADSSFADKSKSSELLTQIYQNWPA</sequence>
<protein>
    <recommendedName>
        <fullName evidence="4">Lipoprotein-34 (NlpB)</fullName>
    </recommendedName>
</protein>
<organism evidence="2 3">
    <name type="scientific">Acinetobacter rudis CIP 110305</name>
    <dbReference type="NCBI Taxonomy" id="421052"/>
    <lineage>
        <taxon>Bacteria</taxon>
        <taxon>Pseudomonadati</taxon>
        <taxon>Pseudomonadota</taxon>
        <taxon>Gammaproteobacteria</taxon>
        <taxon>Moraxellales</taxon>
        <taxon>Moraxellaceae</taxon>
        <taxon>Acinetobacter</taxon>
    </lineage>
</organism>
<dbReference type="STRING" id="632955.GCA_000829675_02754"/>
<keyword evidence="1" id="KW-0732">Signal</keyword>